<evidence type="ECO:0000313" key="3">
    <source>
        <dbReference type="Proteomes" id="UP001314263"/>
    </source>
</evidence>
<feature type="compositionally biased region" description="Basic and acidic residues" evidence="1">
    <location>
        <begin position="16"/>
        <end position="25"/>
    </location>
</feature>
<sequence>MQAPLEGSASDLDDFFGPRRSRDNSARNSYEVLSPASNHNREAALLVAQYLSQSPRNAEDLATGYGALRRGQRADEEASAFSVGSHLPSMPAARQQPASEREPLARAASTPDEAAVRIQQFYRKHRSDLLLRKRSFSKFGQEAFDLIRRHVDTGGSGSGLYEENIAVKARLILHFDINKTILMSDKAQDASTDHMVNVLLCECAWGRLEPGPKWVPVGRLATDRPSNDPQLMSYRSFLDSFLLPSHVGSSPDIEKHNNEVKNVRQALKRAFTDPGQPGEMFRGIFKQLKDTLTLPEACKAAAQQSSLGYLFAHGERHILPSFFNLLIHLQKQERDFTLVFRTFGSDIAEVVDEINMFATGQHPAYPEVRMDGSDGRTDLRMSIPEHSACFLRTTAKPDGSHLLLGADRALLVSKKVTKGCLEAAAEAGLGQHLTSFQAMHAAIMQKAESGNRAYAIRDYYPFWKSRNERSRAGKLLLLDRANEDVIQIFFDDNIGHGSANIVDVRDVMSGEPLAFQDVTGKNLLKVEPLNAILDPQYFVRAVHQCTLSILHGREKEANLQAIAGLTPQGSSPTHRDGAPGGFRQRVPPAVHSRRGRELWSIVHRRLTAVVRLRAAMRNA</sequence>
<feature type="region of interest" description="Disordered" evidence="1">
    <location>
        <begin position="565"/>
        <end position="586"/>
    </location>
</feature>
<dbReference type="PANTHER" id="PTHR36960">
    <property type="entry name" value="SI:DKEY-32E6.3"/>
    <property type="match status" value="1"/>
</dbReference>
<name>A0AAV1I7G5_9CHLO</name>
<dbReference type="PANTHER" id="PTHR36960:SF1">
    <property type="entry name" value="SI:DKEY-32E6.3"/>
    <property type="match status" value="1"/>
</dbReference>
<feature type="region of interest" description="Disordered" evidence="1">
    <location>
        <begin position="77"/>
        <end position="111"/>
    </location>
</feature>
<dbReference type="Proteomes" id="UP001314263">
    <property type="component" value="Unassembled WGS sequence"/>
</dbReference>
<comment type="caution">
    <text evidence="2">The sequence shown here is derived from an EMBL/GenBank/DDBJ whole genome shotgun (WGS) entry which is preliminary data.</text>
</comment>
<reference evidence="2 3" key="1">
    <citation type="submission" date="2023-10" db="EMBL/GenBank/DDBJ databases">
        <authorList>
            <person name="Maclean D."/>
            <person name="Macfadyen A."/>
        </authorList>
    </citation>
    <scope>NUCLEOTIDE SEQUENCE [LARGE SCALE GENOMIC DNA]</scope>
</reference>
<dbReference type="AlphaFoldDB" id="A0AAV1I7G5"/>
<protein>
    <submittedName>
        <fullName evidence="2">Uncharacterized protein</fullName>
    </submittedName>
</protein>
<proteinExistence type="predicted"/>
<dbReference type="EMBL" id="CAUYUE010000008">
    <property type="protein sequence ID" value="CAK0783288.1"/>
    <property type="molecule type" value="Genomic_DNA"/>
</dbReference>
<feature type="region of interest" description="Disordered" evidence="1">
    <location>
        <begin position="1"/>
        <end position="35"/>
    </location>
</feature>
<organism evidence="2 3">
    <name type="scientific">Coccomyxa viridis</name>
    <dbReference type="NCBI Taxonomy" id="1274662"/>
    <lineage>
        <taxon>Eukaryota</taxon>
        <taxon>Viridiplantae</taxon>
        <taxon>Chlorophyta</taxon>
        <taxon>core chlorophytes</taxon>
        <taxon>Trebouxiophyceae</taxon>
        <taxon>Trebouxiophyceae incertae sedis</taxon>
        <taxon>Coccomyxaceae</taxon>
        <taxon>Coccomyxa</taxon>
    </lineage>
</organism>
<gene>
    <name evidence="2" type="ORF">CVIRNUC_006487</name>
</gene>
<accession>A0AAV1I7G5</accession>
<keyword evidence="3" id="KW-1185">Reference proteome</keyword>
<evidence type="ECO:0000313" key="2">
    <source>
        <dbReference type="EMBL" id="CAK0783288.1"/>
    </source>
</evidence>
<evidence type="ECO:0000256" key="1">
    <source>
        <dbReference type="SAM" id="MobiDB-lite"/>
    </source>
</evidence>